<evidence type="ECO:0000313" key="1">
    <source>
        <dbReference type="EMBL" id="GBM80745.1"/>
    </source>
</evidence>
<organism evidence="1 2">
    <name type="scientific">Araneus ventricosus</name>
    <name type="common">Orbweaver spider</name>
    <name type="synonym">Epeira ventricosa</name>
    <dbReference type="NCBI Taxonomy" id="182803"/>
    <lineage>
        <taxon>Eukaryota</taxon>
        <taxon>Metazoa</taxon>
        <taxon>Ecdysozoa</taxon>
        <taxon>Arthropoda</taxon>
        <taxon>Chelicerata</taxon>
        <taxon>Arachnida</taxon>
        <taxon>Araneae</taxon>
        <taxon>Araneomorphae</taxon>
        <taxon>Entelegynae</taxon>
        <taxon>Araneoidea</taxon>
        <taxon>Araneidae</taxon>
        <taxon>Araneus</taxon>
    </lineage>
</organism>
<keyword evidence="2" id="KW-1185">Reference proteome</keyword>
<accession>A0A4Y2ISY5</accession>
<comment type="caution">
    <text evidence="1">The sequence shown here is derived from an EMBL/GenBank/DDBJ whole genome shotgun (WGS) entry which is preliminary data.</text>
</comment>
<dbReference type="EMBL" id="BGPR01002901">
    <property type="protein sequence ID" value="GBM80745.1"/>
    <property type="molecule type" value="Genomic_DNA"/>
</dbReference>
<protein>
    <submittedName>
        <fullName evidence="1">Uncharacterized protein</fullName>
    </submittedName>
</protein>
<dbReference type="Proteomes" id="UP000499080">
    <property type="component" value="Unassembled WGS sequence"/>
</dbReference>
<name>A0A4Y2ISY5_ARAVE</name>
<gene>
    <name evidence="1" type="ORF">AVEN_96412_1</name>
</gene>
<reference evidence="1 2" key="1">
    <citation type="journal article" date="2019" name="Sci. Rep.">
        <title>Orb-weaving spider Araneus ventricosus genome elucidates the spidroin gene catalogue.</title>
        <authorList>
            <person name="Kono N."/>
            <person name="Nakamura H."/>
            <person name="Ohtoshi R."/>
            <person name="Moran D.A.P."/>
            <person name="Shinohara A."/>
            <person name="Yoshida Y."/>
            <person name="Fujiwara M."/>
            <person name="Mori M."/>
            <person name="Tomita M."/>
            <person name="Arakawa K."/>
        </authorList>
    </citation>
    <scope>NUCLEOTIDE SEQUENCE [LARGE SCALE GENOMIC DNA]</scope>
</reference>
<sequence length="10" mass="1224">MTTENRWSLS</sequence>
<evidence type="ECO:0000313" key="2">
    <source>
        <dbReference type="Proteomes" id="UP000499080"/>
    </source>
</evidence>
<proteinExistence type="predicted"/>
<feature type="non-terminal residue" evidence="1">
    <location>
        <position position="10"/>
    </location>
</feature>